<sequence length="200" mass="23321">MTRKQKSLQTRNKIIDVTMHLLQKDGYDQVTVRNICSLAEISNGTFYHFFNSKDDLMGEYLKQTQKDFKADIGELGLLEYILTGYLNLADNYMEIGTEFTSGYYTAKNKAFNIHTRSPGNYMRDLYYQKLIEAQQEGYINPRLTIDTIVHDIQIIVIGNIFEWCVVDGISNLKVDLERTLRGYLETIFTDSYFKIFPKKD</sequence>
<dbReference type="PROSITE" id="PS50977">
    <property type="entry name" value="HTH_TETR_2"/>
    <property type="match status" value="1"/>
</dbReference>
<dbReference type="InterPro" id="IPR009057">
    <property type="entry name" value="Homeodomain-like_sf"/>
</dbReference>
<reference evidence="5" key="1">
    <citation type="submission" date="2016-10" db="EMBL/GenBank/DDBJ databases">
        <authorList>
            <person name="Varghese N."/>
            <person name="Submissions S."/>
        </authorList>
    </citation>
    <scope>NUCLEOTIDE SEQUENCE [LARGE SCALE GENOMIC DNA]</scope>
    <source>
        <strain evidence="5">VPI 5359</strain>
    </source>
</reference>
<evidence type="ECO:0000313" key="4">
    <source>
        <dbReference type="EMBL" id="SDY22759.1"/>
    </source>
</evidence>
<evidence type="ECO:0000256" key="1">
    <source>
        <dbReference type="ARBA" id="ARBA00023125"/>
    </source>
</evidence>
<protein>
    <submittedName>
        <fullName evidence="4">DNA-binding transcriptional regulator, AcrR family</fullName>
    </submittedName>
</protein>
<dbReference type="PANTHER" id="PTHR43479:SF11">
    <property type="entry name" value="ACREF_ENVCD OPERON REPRESSOR-RELATED"/>
    <property type="match status" value="1"/>
</dbReference>
<dbReference type="PRINTS" id="PR00455">
    <property type="entry name" value="HTHTETR"/>
</dbReference>
<dbReference type="GO" id="GO:0003677">
    <property type="term" value="F:DNA binding"/>
    <property type="evidence" value="ECO:0007669"/>
    <property type="project" value="UniProtKB-UniRule"/>
</dbReference>
<keyword evidence="5" id="KW-1185">Reference proteome</keyword>
<feature type="DNA-binding region" description="H-T-H motif" evidence="2">
    <location>
        <begin position="31"/>
        <end position="50"/>
    </location>
</feature>
<dbReference type="SUPFAM" id="SSF46689">
    <property type="entry name" value="Homeodomain-like"/>
    <property type="match status" value="1"/>
</dbReference>
<proteinExistence type="predicted"/>
<organism evidence="4 5">
    <name type="scientific">Eubacterium barkeri</name>
    <name type="common">Clostridium barkeri</name>
    <dbReference type="NCBI Taxonomy" id="1528"/>
    <lineage>
        <taxon>Bacteria</taxon>
        <taxon>Bacillati</taxon>
        <taxon>Bacillota</taxon>
        <taxon>Clostridia</taxon>
        <taxon>Eubacteriales</taxon>
        <taxon>Eubacteriaceae</taxon>
        <taxon>Eubacterium</taxon>
    </lineage>
</organism>
<feature type="domain" description="HTH tetR-type" evidence="3">
    <location>
        <begin position="8"/>
        <end position="68"/>
    </location>
</feature>
<dbReference type="STRING" id="1528.SAMN04488579_12116"/>
<dbReference type="InterPro" id="IPR023772">
    <property type="entry name" value="DNA-bd_HTH_TetR-type_CS"/>
</dbReference>
<evidence type="ECO:0000256" key="2">
    <source>
        <dbReference type="PROSITE-ProRule" id="PRU00335"/>
    </source>
</evidence>
<dbReference type="EMBL" id="FNOU01000021">
    <property type="protein sequence ID" value="SDY22759.1"/>
    <property type="molecule type" value="Genomic_DNA"/>
</dbReference>
<dbReference type="Gene3D" id="1.10.357.10">
    <property type="entry name" value="Tetracycline Repressor, domain 2"/>
    <property type="match status" value="1"/>
</dbReference>
<dbReference type="InterPro" id="IPR050624">
    <property type="entry name" value="HTH-type_Tx_Regulator"/>
</dbReference>
<evidence type="ECO:0000313" key="5">
    <source>
        <dbReference type="Proteomes" id="UP000199652"/>
    </source>
</evidence>
<dbReference type="AlphaFoldDB" id="A0A1H3I6D4"/>
<dbReference type="Pfam" id="PF00440">
    <property type="entry name" value="TetR_N"/>
    <property type="match status" value="1"/>
</dbReference>
<evidence type="ECO:0000259" key="3">
    <source>
        <dbReference type="PROSITE" id="PS50977"/>
    </source>
</evidence>
<dbReference type="InterPro" id="IPR001647">
    <property type="entry name" value="HTH_TetR"/>
</dbReference>
<accession>A0A1H3I6D4</accession>
<name>A0A1H3I6D4_EUBBA</name>
<dbReference type="Proteomes" id="UP000199652">
    <property type="component" value="Unassembled WGS sequence"/>
</dbReference>
<gene>
    <name evidence="4" type="ORF">SAMN04488579_12116</name>
</gene>
<dbReference type="PANTHER" id="PTHR43479">
    <property type="entry name" value="ACREF/ENVCD OPERON REPRESSOR-RELATED"/>
    <property type="match status" value="1"/>
</dbReference>
<keyword evidence="1 2" id="KW-0238">DNA-binding</keyword>
<dbReference type="PROSITE" id="PS01081">
    <property type="entry name" value="HTH_TETR_1"/>
    <property type="match status" value="1"/>
</dbReference>